<reference evidence="5 6" key="1">
    <citation type="submission" date="2019-08" db="EMBL/GenBank/DDBJ databases">
        <title>Draft genome sequences of two oriental melons (Cucumis melo L. var makuwa).</title>
        <authorList>
            <person name="Kwon S.-Y."/>
        </authorList>
    </citation>
    <scope>NUCLEOTIDE SEQUENCE [LARGE SCALE GENOMIC DNA]</scope>
    <source>
        <strain evidence="6">cv. Chang Bougi</strain>
        <strain evidence="5">cv. SW 3</strain>
        <tissue evidence="3">Leaf</tissue>
    </source>
</reference>
<gene>
    <name evidence="4" type="ORF">E5676_scaffold142G00400</name>
    <name evidence="3" type="ORF">E6C27_scaffold76G001590</name>
</gene>
<evidence type="ECO:0000259" key="2">
    <source>
        <dbReference type="Pfam" id="PF22936"/>
    </source>
</evidence>
<evidence type="ECO:0000313" key="5">
    <source>
        <dbReference type="Proteomes" id="UP000321393"/>
    </source>
</evidence>
<dbReference type="EMBL" id="SSTD01004586">
    <property type="protein sequence ID" value="TYK23068.1"/>
    <property type="molecule type" value="Genomic_DNA"/>
</dbReference>
<feature type="compositionally biased region" description="Basic residues" evidence="1">
    <location>
        <begin position="123"/>
        <end position="132"/>
    </location>
</feature>
<feature type="compositionally biased region" description="Polar residues" evidence="1">
    <location>
        <begin position="136"/>
        <end position="162"/>
    </location>
</feature>
<dbReference type="OrthoDB" id="1166717at2759"/>
<proteinExistence type="predicted"/>
<evidence type="ECO:0000313" key="4">
    <source>
        <dbReference type="EMBL" id="TYK23068.1"/>
    </source>
</evidence>
<evidence type="ECO:0000313" key="6">
    <source>
        <dbReference type="Proteomes" id="UP000321947"/>
    </source>
</evidence>
<dbReference type="Proteomes" id="UP000321947">
    <property type="component" value="Unassembled WGS sequence"/>
</dbReference>
<feature type="region of interest" description="Disordered" evidence="1">
    <location>
        <begin position="106"/>
        <end position="162"/>
    </location>
</feature>
<name>A0A5A7U5Z9_CUCMM</name>
<accession>A0A5A7U5Z9</accession>
<dbReference type="EMBL" id="SSTE01012063">
    <property type="protein sequence ID" value="KAA0049797.1"/>
    <property type="molecule type" value="Genomic_DNA"/>
</dbReference>
<evidence type="ECO:0000313" key="3">
    <source>
        <dbReference type="EMBL" id="KAA0049797.1"/>
    </source>
</evidence>
<dbReference type="AlphaFoldDB" id="A0A5A7U5Z9"/>
<dbReference type="InterPro" id="IPR054722">
    <property type="entry name" value="PolX-like_BBD"/>
</dbReference>
<organism evidence="3 5">
    <name type="scientific">Cucumis melo var. makuwa</name>
    <name type="common">Oriental melon</name>
    <dbReference type="NCBI Taxonomy" id="1194695"/>
    <lineage>
        <taxon>Eukaryota</taxon>
        <taxon>Viridiplantae</taxon>
        <taxon>Streptophyta</taxon>
        <taxon>Embryophyta</taxon>
        <taxon>Tracheophyta</taxon>
        <taxon>Spermatophyta</taxon>
        <taxon>Magnoliopsida</taxon>
        <taxon>eudicotyledons</taxon>
        <taxon>Gunneridae</taxon>
        <taxon>Pentapetalae</taxon>
        <taxon>rosids</taxon>
        <taxon>fabids</taxon>
        <taxon>Cucurbitales</taxon>
        <taxon>Cucurbitaceae</taxon>
        <taxon>Benincaseae</taxon>
        <taxon>Cucumis</taxon>
    </lineage>
</organism>
<dbReference type="Pfam" id="PF22936">
    <property type="entry name" value="Pol_BBD"/>
    <property type="match status" value="1"/>
</dbReference>
<dbReference type="Proteomes" id="UP000321393">
    <property type="component" value="Unassembled WGS sequence"/>
</dbReference>
<feature type="region of interest" description="Disordered" evidence="1">
    <location>
        <begin position="1"/>
        <end position="22"/>
    </location>
</feature>
<comment type="caution">
    <text evidence="3">The sequence shown here is derived from an EMBL/GenBank/DDBJ whole genome shotgun (WGS) entry which is preliminary data.</text>
</comment>
<evidence type="ECO:0000256" key="1">
    <source>
        <dbReference type="SAM" id="MobiDB-lite"/>
    </source>
</evidence>
<protein>
    <submittedName>
        <fullName evidence="3">Beta-galactosidase</fullName>
    </submittedName>
</protein>
<sequence>MSSPVQLSHPSGYPLPHAPPIAARQQPSKLSNLYSSANLSVDPLRQPFFYRNGADQHHNRLEIEAGESSAPSSYGQPYVCGLGINQTYMRAIFEVGASLAQTDIPMYSKNPKQRHTKDQCWKLHGRSPRGNKRSSNEQQNSGRTDVKGTTSTFQPIGSTASKTSSPILSAIAQSGMSQSLGLINPWILDLGTTSHLTGFSKHFVSYTPCAGNEKIWIADGSLVPIAGKGQIVLFDDFSLHNVSHVPSFLTICYLSVGSPVSCTIKLLSYLSLFAFRT</sequence>
<feature type="domain" description="Retrovirus-related Pol polyprotein from transposon TNT 1-94-like beta-barrel" evidence="2">
    <location>
        <begin position="186"/>
        <end position="248"/>
    </location>
</feature>